<dbReference type="OrthoDB" id="144416at2"/>
<organism evidence="1 2">
    <name type="scientific">Dictyobacter kobayashii</name>
    <dbReference type="NCBI Taxonomy" id="2014872"/>
    <lineage>
        <taxon>Bacteria</taxon>
        <taxon>Bacillati</taxon>
        <taxon>Chloroflexota</taxon>
        <taxon>Ktedonobacteria</taxon>
        <taxon>Ktedonobacterales</taxon>
        <taxon>Dictyobacteraceae</taxon>
        <taxon>Dictyobacter</taxon>
    </lineage>
</organism>
<reference evidence="2" key="1">
    <citation type="submission" date="2018-12" db="EMBL/GenBank/DDBJ databases">
        <title>Tengunoibacter tsumagoiensis gen. nov., sp. nov., Dictyobacter kobayashii sp. nov., D. alpinus sp. nov., and D. joshuensis sp. nov. and description of Dictyobacteraceae fam. nov. within the order Ktedonobacterales isolated from Tengu-no-mugimeshi.</title>
        <authorList>
            <person name="Wang C.M."/>
            <person name="Zheng Y."/>
            <person name="Sakai Y."/>
            <person name="Toyoda A."/>
            <person name="Minakuchi Y."/>
            <person name="Abe K."/>
            <person name="Yokota A."/>
            <person name="Yabe S."/>
        </authorList>
    </citation>
    <scope>NUCLEOTIDE SEQUENCE [LARGE SCALE GENOMIC DNA]</scope>
    <source>
        <strain evidence="2">Uno11</strain>
    </source>
</reference>
<accession>A0A402AP81</accession>
<name>A0A402AP81_9CHLR</name>
<dbReference type="InterPro" id="IPR011989">
    <property type="entry name" value="ARM-like"/>
</dbReference>
<dbReference type="SUPFAM" id="SSF48371">
    <property type="entry name" value="ARM repeat"/>
    <property type="match status" value="1"/>
</dbReference>
<dbReference type="AlphaFoldDB" id="A0A402AP81"/>
<evidence type="ECO:0000313" key="2">
    <source>
        <dbReference type="Proteomes" id="UP000287188"/>
    </source>
</evidence>
<gene>
    <name evidence="1" type="ORF">KDK_47020</name>
</gene>
<evidence type="ECO:0000313" key="1">
    <source>
        <dbReference type="EMBL" id="GCE20902.1"/>
    </source>
</evidence>
<sequence>MLEALNTIDWSNVASCSYSLDEILVAIRGLASVNASMRESAFATLWVSLEHQGSVYEATALAVPFLLTLLADPQTPDKRDLVYLLVHLDCGGLYLANRYQDLPAQYYQRMAEKNDPIPFQVIRDLYKQWHDDTHRAFREGLPVFLPLLSDSDPAIREEIASLLAAFPEEHSMLLPPIIAQLQIEQNAYVQCSLLLSLGYFLPSTLDTSLLLCLYLEAEETPLLQFIAANALCAFLKDQTPEKAVQILLEVFVDPYTLQPLYERLSPVWGSGWIHARALYYLSLLTSSPHRTWIIERLIELFPTLDDHVDYDCADLLVRVAFYEKQFCFQPHYTFHDLDPLQQAVLRTLEAKEMTHVMNEENEFFGAEALSCMGFPGTRRGLQKFMATH</sequence>
<dbReference type="Gene3D" id="1.25.10.10">
    <property type="entry name" value="Leucine-rich Repeat Variant"/>
    <property type="match status" value="1"/>
</dbReference>
<keyword evidence="2" id="KW-1185">Reference proteome</keyword>
<comment type="caution">
    <text evidence="1">The sequence shown here is derived from an EMBL/GenBank/DDBJ whole genome shotgun (WGS) entry which is preliminary data.</text>
</comment>
<dbReference type="EMBL" id="BIFS01000001">
    <property type="protein sequence ID" value="GCE20902.1"/>
    <property type="molecule type" value="Genomic_DNA"/>
</dbReference>
<proteinExistence type="predicted"/>
<protein>
    <submittedName>
        <fullName evidence="1">Uncharacterized protein</fullName>
    </submittedName>
</protein>
<dbReference type="RefSeq" id="WP_126552493.1">
    <property type="nucleotide sequence ID" value="NZ_BIFS01000001.1"/>
</dbReference>
<dbReference type="InterPro" id="IPR016024">
    <property type="entry name" value="ARM-type_fold"/>
</dbReference>
<dbReference type="Proteomes" id="UP000287188">
    <property type="component" value="Unassembled WGS sequence"/>
</dbReference>